<dbReference type="GO" id="GO:0006457">
    <property type="term" value="P:protein folding"/>
    <property type="evidence" value="ECO:0007669"/>
    <property type="project" value="InterPro"/>
</dbReference>
<dbReference type="GO" id="GO:0060271">
    <property type="term" value="P:cilium assembly"/>
    <property type="evidence" value="ECO:0007669"/>
    <property type="project" value="InterPro"/>
</dbReference>
<dbReference type="InterPro" id="IPR027410">
    <property type="entry name" value="TCP-1-like_intermed_sf"/>
</dbReference>
<dbReference type="InterPro" id="IPR027413">
    <property type="entry name" value="GROEL-like_equatorial_sf"/>
</dbReference>
<gene>
    <name evidence="1" type="ORF">AALO_G00237040</name>
</gene>
<dbReference type="GO" id="GO:0051082">
    <property type="term" value="F:unfolded protein binding"/>
    <property type="evidence" value="ECO:0007669"/>
    <property type="project" value="InterPro"/>
</dbReference>
<organism evidence="1 2">
    <name type="scientific">Alosa alosa</name>
    <name type="common">allis shad</name>
    <dbReference type="NCBI Taxonomy" id="278164"/>
    <lineage>
        <taxon>Eukaryota</taxon>
        <taxon>Metazoa</taxon>
        <taxon>Chordata</taxon>
        <taxon>Craniata</taxon>
        <taxon>Vertebrata</taxon>
        <taxon>Euteleostomi</taxon>
        <taxon>Actinopterygii</taxon>
        <taxon>Neopterygii</taxon>
        <taxon>Teleostei</taxon>
        <taxon>Clupei</taxon>
        <taxon>Clupeiformes</taxon>
        <taxon>Clupeoidei</taxon>
        <taxon>Clupeidae</taxon>
        <taxon>Alosa</taxon>
    </lineage>
</organism>
<dbReference type="Gene3D" id="3.50.7.10">
    <property type="entry name" value="GroEL"/>
    <property type="match status" value="1"/>
</dbReference>
<dbReference type="Gene3D" id="3.30.260.10">
    <property type="entry name" value="TCP-1-like chaperonin intermediate domain"/>
    <property type="match status" value="1"/>
</dbReference>
<keyword evidence="2" id="KW-1185">Reference proteome</keyword>
<evidence type="ECO:0000313" key="2">
    <source>
        <dbReference type="Proteomes" id="UP000823561"/>
    </source>
</evidence>
<dbReference type="EMBL" id="JADWDJ010000018">
    <property type="protein sequence ID" value="KAG5266859.1"/>
    <property type="molecule type" value="Genomic_DNA"/>
</dbReference>
<dbReference type="InterPro" id="IPR002423">
    <property type="entry name" value="Cpn60/GroEL/TCP-1"/>
</dbReference>
<dbReference type="GO" id="GO:0051131">
    <property type="term" value="P:chaperone-mediated protein complex assembly"/>
    <property type="evidence" value="ECO:0007669"/>
    <property type="project" value="TreeGrafter"/>
</dbReference>
<name>A0AAV6FWM4_9TELE</name>
<dbReference type="Gene3D" id="1.10.560.10">
    <property type="entry name" value="GroEL-like equatorial domain"/>
    <property type="match status" value="1"/>
</dbReference>
<dbReference type="AlphaFoldDB" id="A0AAV6FWM4"/>
<dbReference type="GO" id="GO:1902636">
    <property type="term" value="C:kinociliary basal body"/>
    <property type="evidence" value="ECO:0007669"/>
    <property type="project" value="TreeGrafter"/>
</dbReference>
<dbReference type="PANTHER" id="PTHR46787:SF1">
    <property type="entry name" value="MOLECULAR CHAPERONE MKKS"/>
    <property type="match status" value="1"/>
</dbReference>
<reference evidence="1" key="1">
    <citation type="submission" date="2020-10" db="EMBL/GenBank/DDBJ databases">
        <title>Chromosome-scale genome assembly of the Allis shad, Alosa alosa.</title>
        <authorList>
            <person name="Margot Z."/>
            <person name="Christophe K."/>
            <person name="Cabau C."/>
            <person name="Louis A."/>
            <person name="Berthelot C."/>
            <person name="Parey E."/>
            <person name="Roest Crollius H."/>
            <person name="Montfort J."/>
            <person name="Robinson-Rechavi M."/>
            <person name="Bucao C."/>
            <person name="Bouchez O."/>
            <person name="Gislard M."/>
            <person name="Lluch J."/>
            <person name="Milhes M."/>
            <person name="Lampietro C."/>
            <person name="Lopez Roques C."/>
            <person name="Donnadieu C."/>
            <person name="Braasch I."/>
            <person name="Desvignes T."/>
            <person name="Postlethwait J."/>
            <person name="Bobe J."/>
            <person name="Guiguen Y."/>
        </authorList>
    </citation>
    <scope>NUCLEOTIDE SEQUENCE</scope>
    <source>
        <strain evidence="1">M-15738</strain>
        <tissue evidence="1">Blood</tissue>
    </source>
</reference>
<dbReference type="Pfam" id="PF00118">
    <property type="entry name" value="Cpn60_TCP1"/>
    <property type="match status" value="1"/>
</dbReference>
<accession>A0AAV6FWM4</accession>
<dbReference type="GO" id="GO:0032502">
    <property type="term" value="P:developmental process"/>
    <property type="evidence" value="ECO:0007669"/>
    <property type="project" value="TreeGrafter"/>
</dbReference>
<dbReference type="SUPFAM" id="SSF54849">
    <property type="entry name" value="GroEL-intermediate domain like"/>
    <property type="match status" value="1"/>
</dbReference>
<sequence>MSRLCNKTQSVCTDDPLSDDEVGKKITLLRRIVTSCYGPYGRLKQVHNNVGGHVQTTSTSAVLFRTVQTSEPLLKLLVVSLQNHIQRFSDCGLFAAILCLELVENIKRLDIRTGVVISVIRHLQKLCNTYLMERDCNCKVKIDFNSCQELLALARSSIMSKPACGLNPTETHYISTLVIKAFLQTISTNCSDSVQLGKTVVVPLVGEAVEKSAVFPGILVDMPELFPSEAIERLESGPYRVAVFSASLSGDLSEIGEKTLEIHHGADPEADLLGTLLKLGEQVIRDGVTLFMCQRVIHPILQQYLEERGVIVVERLGIALLDPVITTTGAQAMATSRTPVPAETYGQVNALRIQCFGSRKMLHLIPSGDPVVCTMVLCHRNETMLDELKLACERAAHVLRLTLKDPYALLGGGCMETHLAAYIRHMSQENLLDVSTALDCSRSDLLQGADAFCQSLEAVAAALEHDGGDSLIDLTHAHRWTSTSYEGVHTNQARSCSCGLISNSSALQWTHLNTKYPDFCPVPPTSSSSQVCVLDSFLAKLSALNVAVEMASFLLEVRYMLRDVN</sequence>
<dbReference type="PANTHER" id="PTHR46787">
    <property type="entry name" value="SYNDROMES PUTATIVE CHAPERONIN-RELATED"/>
    <property type="match status" value="1"/>
</dbReference>
<proteinExistence type="predicted"/>
<protein>
    <submittedName>
        <fullName evidence="1">Uncharacterized protein</fullName>
    </submittedName>
</protein>
<dbReference type="SUPFAM" id="SSF52029">
    <property type="entry name" value="GroEL apical domain-like"/>
    <property type="match status" value="1"/>
</dbReference>
<dbReference type="GO" id="GO:0005737">
    <property type="term" value="C:cytoplasm"/>
    <property type="evidence" value="ECO:0007669"/>
    <property type="project" value="TreeGrafter"/>
</dbReference>
<dbReference type="InterPro" id="IPR027409">
    <property type="entry name" value="GroEL-like_apical_dom_sf"/>
</dbReference>
<comment type="caution">
    <text evidence="1">The sequence shown here is derived from an EMBL/GenBank/DDBJ whole genome shotgun (WGS) entry which is preliminary data.</text>
</comment>
<dbReference type="SUPFAM" id="SSF48592">
    <property type="entry name" value="GroEL equatorial domain-like"/>
    <property type="match status" value="1"/>
</dbReference>
<dbReference type="GO" id="GO:0005524">
    <property type="term" value="F:ATP binding"/>
    <property type="evidence" value="ECO:0007669"/>
    <property type="project" value="InterPro"/>
</dbReference>
<dbReference type="GO" id="GO:0005634">
    <property type="term" value="C:nucleus"/>
    <property type="evidence" value="ECO:0007669"/>
    <property type="project" value="TreeGrafter"/>
</dbReference>
<evidence type="ECO:0000313" key="1">
    <source>
        <dbReference type="EMBL" id="KAG5266859.1"/>
    </source>
</evidence>
<dbReference type="InterPro" id="IPR028790">
    <property type="entry name" value="MKKS"/>
</dbReference>
<dbReference type="Proteomes" id="UP000823561">
    <property type="component" value="Chromosome 18"/>
</dbReference>